<dbReference type="KEGG" id="nall:PP769_18540"/>
<dbReference type="PROSITE" id="PS51677">
    <property type="entry name" value="NODB"/>
    <property type="match status" value="1"/>
</dbReference>
<dbReference type="NCBIfam" id="TIGR03006">
    <property type="entry name" value="pepcterm_polyde"/>
    <property type="match status" value="1"/>
</dbReference>
<reference evidence="2 3" key="1">
    <citation type="submission" date="2023-01" db="EMBL/GenBank/DDBJ databases">
        <title>Cultivation and genomic characterization of new, ubiquitous marine nitrite-oxidizing bacteria from the Nitrospirales.</title>
        <authorList>
            <person name="Mueller A.J."/>
            <person name="Daebeler A."/>
            <person name="Herbold C.W."/>
            <person name="Kirkegaard R.H."/>
            <person name="Daims H."/>
        </authorList>
    </citation>
    <scope>NUCLEOTIDE SEQUENCE [LARGE SCALE GENOMIC DNA]</scope>
    <source>
        <strain evidence="2 3">VA</strain>
    </source>
</reference>
<dbReference type="EMBL" id="CP116967">
    <property type="protein sequence ID" value="WNM57948.1"/>
    <property type="molecule type" value="Genomic_DNA"/>
</dbReference>
<protein>
    <submittedName>
        <fullName evidence="2">DUF3473 domain-containing protein</fullName>
    </submittedName>
</protein>
<dbReference type="Proteomes" id="UP001302719">
    <property type="component" value="Chromosome"/>
</dbReference>
<feature type="domain" description="NodB homology" evidence="1">
    <location>
        <begin position="24"/>
        <end position="274"/>
    </location>
</feature>
<dbReference type="Pfam" id="PF11959">
    <property type="entry name" value="DUF3473"/>
    <property type="match status" value="1"/>
</dbReference>
<dbReference type="SUPFAM" id="SSF88713">
    <property type="entry name" value="Glycoside hydrolase/deacetylase"/>
    <property type="match status" value="1"/>
</dbReference>
<name>A0AA96GFM4_9BACT</name>
<dbReference type="GO" id="GO:0005975">
    <property type="term" value="P:carbohydrate metabolic process"/>
    <property type="evidence" value="ECO:0007669"/>
    <property type="project" value="InterPro"/>
</dbReference>
<dbReference type="Pfam" id="PF01522">
    <property type="entry name" value="Polysacc_deac_1"/>
    <property type="match status" value="1"/>
</dbReference>
<organism evidence="2 3">
    <name type="scientific">Candidatus Nitrospira allomarina</name>
    <dbReference type="NCBI Taxonomy" id="3020900"/>
    <lineage>
        <taxon>Bacteria</taxon>
        <taxon>Pseudomonadati</taxon>
        <taxon>Nitrospirota</taxon>
        <taxon>Nitrospiria</taxon>
        <taxon>Nitrospirales</taxon>
        <taxon>Nitrospiraceae</taxon>
        <taxon>Nitrospira</taxon>
    </lineage>
</organism>
<dbReference type="Gene3D" id="3.20.20.370">
    <property type="entry name" value="Glycoside hydrolase/deacetylase"/>
    <property type="match status" value="1"/>
</dbReference>
<proteinExistence type="predicted"/>
<accession>A0AA96GFM4</accession>
<dbReference type="RefSeq" id="WP_312643067.1">
    <property type="nucleotide sequence ID" value="NZ_CP116967.1"/>
</dbReference>
<dbReference type="InterPro" id="IPR014344">
    <property type="entry name" value="XrtA_polysacc_deacetyl"/>
</dbReference>
<evidence type="ECO:0000259" key="1">
    <source>
        <dbReference type="PROSITE" id="PS51677"/>
    </source>
</evidence>
<evidence type="ECO:0000313" key="3">
    <source>
        <dbReference type="Proteomes" id="UP001302719"/>
    </source>
</evidence>
<dbReference type="GO" id="GO:0016810">
    <property type="term" value="F:hydrolase activity, acting on carbon-nitrogen (but not peptide) bonds"/>
    <property type="evidence" value="ECO:0007669"/>
    <property type="project" value="InterPro"/>
</dbReference>
<dbReference type="InterPro" id="IPR022560">
    <property type="entry name" value="DUF3473"/>
</dbReference>
<keyword evidence="3" id="KW-1185">Reference proteome</keyword>
<dbReference type="CDD" id="cd10941">
    <property type="entry name" value="CE4_PuuE_HpPgdA_like_2"/>
    <property type="match status" value="1"/>
</dbReference>
<dbReference type="PANTHER" id="PTHR47561:SF1">
    <property type="entry name" value="POLYSACCHARIDE DEACETYLASE FAMILY PROTEIN (AFU_ORTHOLOGUE AFUA_6G05030)"/>
    <property type="match status" value="1"/>
</dbReference>
<evidence type="ECO:0000313" key="2">
    <source>
        <dbReference type="EMBL" id="WNM57948.1"/>
    </source>
</evidence>
<dbReference type="InterPro" id="IPR045235">
    <property type="entry name" value="PuuE_HpPgdA-like"/>
</dbReference>
<dbReference type="PANTHER" id="PTHR47561">
    <property type="entry name" value="POLYSACCHARIDE DEACETYLASE FAMILY PROTEIN (AFU_ORTHOLOGUE AFUA_6G05030)"/>
    <property type="match status" value="1"/>
</dbReference>
<dbReference type="InterPro" id="IPR011330">
    <property type="entry name" value="Glyco_hydro/deAcase_b/a-brl"/>
</dbReference>
<dbReference type="AlphaFoldDB" id="A0AA96GFM4"/>
<sequence length="274" mass="31516">MIHGLSFDIEEHFQVAAFDCVARRRHWERHESRVERNTHLILDLLEQQGIHATMFVLGWVAERHKGLIRRIVESGHELASHGYAHELITGQTPEAFREDIRQAKHILEDIGGVPIIGYRAPTFSITKESEWALPILVEEGYRYDSSIMAVVHDYYGIPGAIPTIHTISTDSGPIWEVPPSTCKWAGITFPVAGGGYFRLFPYRLLKPLLQRIEAQGHPLIMYLHPWELDPSQPRMRGSTLSEFRHYLNLEKVHGRLIQLIRDFPFGPYRNLITS</sequence>
<dbReference type="InterPro" id="IPR002509">
    <property type="entry name" value="NODB_dom"/>
</dbReference>
<gene>
    <name evidence="2" type="ORF">PP769_18540</name>
</gene>